<protein>
    <submittedName>
        <fullName evidence="2">Uncharacterized protein</fullName>
    </submittedName>
</protein>
<keyword evidence="3" id="KW-1185">Reference proteome</keyword>
<feature type="region of interest" description="Disordered" evidence="1">
    <location>
        <begin position="1"/>
        <end position="76"/>
    </location>
</feature>
<dbReference type="EMBL" id="ML122270">
    <property type="protein sequence ID" value="RPD59508.1"/>
    <property type="molecule type" value="Genomic_DNA"/>
</dbReference>
<gene>
    <name evidence="2" type="ORF">L227DRAFT_162827</name>
</gene>
<evidence type="ECO:0000313" key="2">
    <source>
        <dbReference type="EMBL" id="RPD59508.1"/>
    </source>
</evidence>
<dbReference type="Proteomes" id="UP000313359">
    <property type="component" value="Unassembled WGS sequence"/>
</dbReference>
<name>A0A5C2S889_9APHY</name>
<dbReference type="AlphaFoldDB" id="A0A5C2S889"/>
<sequence>MNILGAQTFMDDLREERGPQRQPPPPPPDLEEHRLVRSKHAQPDGSPVAQTTREELSTLSAPAFPPPSSSDRAPQSLSYPASIALPVSRITPKSEPSIYGCHILSNASRDNTAQLTDRRVSRKLKKIMILKSVTAPLTI</sequence>
<organism evidence="2 3">
    <name type="scientific">Lentinus tigrinus ALCF2SS1-6</name>
    <dbReference type="NCBI Taxonomy" id="1328759"/>
    <lineage>
        <taxon>Eukaryota</taxon>
        <taxon>Fungi</taxon>
        <taxon>Dikarya</taxon>
        <taxon>Basidiomycota</taxon>
        <taxon>Agaricomycotina</taxon>
        <taxon>Agaricomycetes</taxon>
        <taxon>Polyporales</taxon>
        <taxon>Polyporaceae</taxon>
        <taxon>Lentinus</taxon>
    </lineage>
</organism>
<accession>A0A5C2S889</accession>
<evidence type="ECO:0000313" key="3">
    <source>
        <dbReference type="Proteomes" id="UP000313359"/>
    </source>
</evidence>
<reference evidence="2" key="1">
    <citation type="journal article" date="2018" name="Genome Biol. Evol.">
        <title>Genomics and development of Lentinus tigrinus, a white-rot wood-decaying mushroom with dimorphic fruiting bodies.</title>
        <authorList>
            <person name="Wu B."/>
            <person name="Xu Z."/>
            <person name="Knudson A."/>
            <person name="Carlson A."/>
            <person name="Chen N."/>
            <person name="Kovaka S."/>
            <person name="LaButti K."/>
            <person name="Lipzen A."/>
            <person name="Pennachio C."/>
            <person name="Riley R."/>
            <person name="Schakwitz W."/>
            <person name="Umezawa K."/>
            <person name="Ohm R.A."/>
            <person name="Grigoriev I.V."/>
            <person name="Nagy L.G."/>
            <person name="Gibbons J."/>
            <person name="Hibbett D."/>
        </authorList>
    </citation>
    <scope>NUCLEOTIDE SEQUENCE [LARGE SCALE GENOMIC DNA]</scope>
    <source>
        <strain evidence="2">ALCF2SS1-6</strain>
    </source>
</reference>
<evidence type="ECO:0000256" key="1">
    <source>
        <dbReference type="SAM" id="MobiDB-lite"/>
    </source>
</evidence>
<proteinExistence type="predicted"/>